<organism evidence="1 2">
    <name type="scientific">Leptotrombidium deliense</name>
    <dbReference type="NCBI Taxonomy" id="299467"/>
    <lineage>
        <taxon>Eukaryota</taxon>
        <taxon>Metazoa</taxon>
        <taxon>Ecdysozoa</taxon>
        <taxon>Arthropoda</taxon>
        <taxon>Chelicerata</taxon>
        <taxon>Arachnida</taxon>
        <taxon>Acari</taxon>
        <taxon>Acariformes</taxon>
        <taxon>Trombidiformes</taxon>
        <taxon>Prostigmata</taxon>
        <taxon>Anystina</taxon>
        <taxon>Parasitengona</taxon>
        <taxon>Trombiculoidea</taxon>
        <taxon>Trombiculidae</taxon>
        <taxon>Leptotrombidium</taxon>
    </lineage>
</organism>
<dbReference type="OrthoDB" id="9974479at2759"/>
<sequence length="176" mass="20038">MDITQEAMQSFQSMHSTLQRARESESDTLPTAINEIYFNAPRRDFKGQNFVLYENLTDSHAMIIFGTKEGMIRLCQAHKIIADGTFNSSAKLFEQLYTLHTKVMSKTFPAVYVLLSNKMSASYSKMFLAIQSIANTMQLQFAPEEFQIDFESAVIMCVLEAAIFISQKQSGKKYKI</sequence>
<evidence type="ECO:0000313" key="2">
    <source>
        <dbReference type="Proteomes" id="UP000288716"/>
    </source>
</evidence>
<comment type="caution">
    <text evidence="1">The sequence shown here is derived from an EMBL/GenBank/DDBJ whole genome shotgun (WGS) entry which is preliminary data.</text>
</comment>
<accession>A0A443S1B8</accession>
<name>A0A443S1B8_9ACAR</name>
<dbReference type="Proteomes" id="UP000288716">
    <property type="component" value="Unassembled WGS sequence"/>
</dbReference>
<dbReference type="EMBL" id="NCKV01012964">
    <property type="protein sequence ID" value="RWS21273.1"/>
    <property type="molecule type" value="Genomic_DNA"/>
</dbReference>
<keyword evidence="2" id="KW-1185">Reference proteome</keyword>
<dbReference type="STRING" id="299467.A0A443S1B8"/>
<protein>
    <recommendedName>
        <fullName evidence="3">MULE transposase domain-containing protein</fullName>
    </recommendedName>
</protein>
<gene>
    <name evidence="1" type="ORF">B4U80_07801</name>
</gene>
<reference evidence="1 2" key="1">
    <citation type="journal article" date="2018" name="Gigascience">
        <title>Genomes of trombidid mites reveal novel predicted allergens and laterally-transferred genes associated with secondary metabolism.</title>
        <authorList>
            <person name="Dong X."/>
            <person name="Chaisiri K."/>
            <person name="Xia D."/>
            <person name="Armstrong S.D."/>
            <person name="Fang Y."/>
            <person name="Donnelly M.J."/>
            <person name="Kadowaki T."/>
            <person name="McGarry J.W."/>
            <person name="Darby A.C."/>
            <person name="Makepeace B.L."/>
        </authorList>
    </citation>
    <scope>NUCLEOTIDE SEQUENCE [LARGE SCALE GENOMIC DNA]</scope>
    <source>
        <strain evidence="1">UoL-UT</strain>
    </source>
</reference>
<proteinExistence type="predicted"/>
<evidence type="ECO:0008006" key="3">
    <source>
        <dbReference type="Google" id="ProtNLM"/>
    </source>
</evidence>
<dbReference type="AlphaFoldDB" id="A0A443S1B8"/>
<dbReference type="VEuPathDB" id="VectorBase:LDEU010768"/>
<evidence type="ECO:0000313" key="1">
    <source>
        <dbReference type="EMBL" id="RWS21273.1"/>
    </source>
</evidence>